<evidence type="ECO:0000313" key="3">
    <source>
        <dbReference type="Proteomes" id="UP000193090"/>
    </source>
</evidence>
<sequence>MAAVDAQFYWMAAKIPSDQFLLYAFAGEPAHFDAAADAVSDRARACPALTMRVDDGNPLTYPRWVSGTPPPPVIHRLDRADWTGCLDAVAALGERQLDARVMPWRLHLFPGVTDIPGAGTGTVAVLQVAHALADGGRASALAAWLFGRPDPVPDVPVVPRGFLPRRAVAAARAHRRLDDDIAAGVIAAKSGSRPLLSTNAQPDGPRTLRTVVRRRAQLTGPTVTIAVLTAVGTALAAHLDEPTDTAGAEVPMAKPGPRLAHNHFHNVSVGLYPRLDPAQRAERIADELTAARRRAEHPATAAADRAFAAVPAPLLRWGVGRFDAATRPDQVSGNTVVSSVHRGPADLRFGDTPVVLTAGYPALSPAMGLTHGVHGIGDTVAISVHAAHAALDDVDAYLRHLEAAL</sequence>
<gene>
    <name evidence="2" type="ORF">AWC30_08355</name>
</gene>
<dbReference type="Proteomes" id="UP000193090">
    <property type="component" value="Unassembled WGS sequence"/>
</dbReference>
<name>A0A1X2ELL7_9MYCO</name>
<feature type="domain" description="O-acyltransferase WSD1 C-terminal" evidence="1">
    <location>
        <begin position="275"/>
        <end position="405"/>
    </location>
</feature>
<dbReference type="STRING" id="1798.AWC30_08355"/>
<reference evidence="2 3" key="1">
    <citation type="submission" date="2016-01" db="EMBL/GenBank/DDBJ databases">
        <title>The new phylogeny of the genus Mycobacterium.</title>
        <authorList>
            <person name="Tarcisio F."/>
            <person name="Conor M."/>
            <person name="Antonella G."/>
            <person name="Elisabetta G."/>
            <person name="Giulia F.S."/>
            <person name="Sara T."/>
            <person name="Anna F."/>
            <person name="Clotilde B."/>
            <person name="Roberto B."/>
            <person name="Veronica D.S."/>
            <person name="Fabio R."/>
            <person name="Monica P."/>
            <person name="Olivier J."/>
            <person name="Enrico T."/>
            <person name="Nicola S."/>
        </authorList>
    </citation>
    <scope>NUCLEOTIDE SEQUENCE [LARGE SCALE GENOMIC DNA]</scope>
    <source>
        <strain evidence="2 3">DSM 44153</strain>
    </source>
</reference>
<evidence type="ECO:0000313" key="2">
    <source>
        <dbReference type="EMBL" id="ORX05886.1"/>
    </source>
</evidence>
<proteinExistence type="predicted"/>
<evidence type="ECO:0000259" key="1">
    <source>
        <dbReference type="Pfam" id="PF06974"/>
    </source>
</evidence>
<accession>A0A1X2ELL7</accession>
<keyword evidence="3" id="KW-1185">Reference proteome</keyword>
<comment type="caution">
    <text evidence="2">The sequence shown here is derived from an EMBL/GenBank/DDBJ whole genome shotgun (WGS) entry which is preliminary data.</text>
</comment>
<protein>
    <recommendedName>
        <fullName evidence="1">O-acyltransferase WSD1 C-terminal domain-containing protein</fullName>
    </recommendedName>
</protein>
<dbReference type="Pfam" id="PF06974">
    <property type="entry name" value="WS_DGAT_C"/>
    <property type="match status" value="1"/>
</dbReference>
<dbReference type="InterPro" id="IPR009721">
    <property type="entry name" value="O-acyltransferase_WSD1_C"/>
</dbReference>
<dbReference type="EMBL" id="LQPZ01000017">
    <property type="protein sequence ID" value="ORX05886.1"/>
    <property type="molecule type" value="Genomic_DNA"/>
</dbReference>
<dbReference type="AlphaFoldDB" id="A0A1X2ELL7"/>
<organism evidence="2 3">
    <name type="scientific">Mycolicibacillus trivialis</name>
    <dbReference type="NCBI Taxonomy" id="1798"/>
    <lineage>
        <taxon>Bacteria</taxon>
        <taxon>Bacillati</taxon>
        <taxon>Actinomycetota</taxon>
        <taxon>Actinomycetes</taxon>
        <taxon>Mycobacteriales</taxon>
        <taxon>Mycobacteriaceae</taxon>
        <taxon>Mycolicibacillus</taxon>
    </lineage>
</organism>